<dbReference type="PANTHER" id="PTHR36928">
    <property type="entry name" value="PHOSPHATASE YCDX-RELATED"/>
    <property type="match status" value="1"/>
</dbReference>
<dbReference type="Pfam" id="PF02811">
    <property type="entry name" value="PHP"/>
    <property type="match status" value="1"/>
</dbReference>
<dbReference type="GO" id="GO:0005829">
    <property type="term" value="C:cytosol"/>
    <property type="evidence" value="ECO:0007669"/>
    <property type="project" value="TreeGrafter"/>
</dbReference>
<dbReference type="InterPro" id="IPR003141">
    <property type="entry name" value="Pol/His_phosphatase_N"/>
</dbReference>
<dbReference type="STRING" id="230361.sm9_1010"/>
<dbReference type="PANTHER" id="PTHR36928:SF1">
    <property type="entry name" value="PHOSPHATASE YCDX-RELATED"/>
    <property type="match status" value="1"/>
</dbReference>
<dbReference type="NCBIfam" id="NF004981">
    <property type="entry name" value="PRK06361.1"/>
    <property type="match status" value="1"/>
</dbReference>
<protein>
    <submittedName>
        <fullName evidence="2">Putative hydrolase</fullName>
    </submittedName>
</protein>
<dbReference type="Proteomes" id="UP000323439">
    <property type="component" value="Unassembled WGS sequence"/>
</dbReference>
<dbReference type="GO" id="GO:0042578">
    <property type="term" value="F:phosphoric ester hydrolase activity"/>
    <property type="evidence" value="ECO:0007669"/>
    <property type="project" value="TreeGrafter"/>
</dbReference>
<dbReference type="SUPFAM" id="SSF89550">
    <property type="entry name" value="PHP domain-like"/>
    <property type="match status" value="1"/>
</dbReference>
<sequence length="221" mass="24092">MNKRIDLHMHSLFSDGELLPSELARRALKLNHEVIAITDHVDYSNVEEIPKIQAAIDDVNSNWDITVVLGAEVTHAPVESIDGIAKRAKELGAKIVVVHGETLNEPVTPGTNRAAVESEYVDILGHPGLITKEEAEIALENDIYLEISARKGHCLGNGHVANIAREVGNKLLVNTDTHSPDNIITFERSREVALGAGLSEEEVTKAIVDNPRELLKSKGIL</sequence>
<keyword evidence="2" id="KW-0378">Hydrolase</keyword>
<reference evidence="2 3" key="1">
    <citation type="submission" date="2016-10" db="EMBL/GenBank/DDBJ databases">
        <authorList>
            <person name="Varghese N."/>
            <person name="Submissions S."/>
        </authorList>
    </citation>
    <scope>NUCLEOTIDE SEQUENCE [LARGE SCALE GENOMIC DNA]</scope>
    <source>
        <strain evidence="2 3">DSM 16643</strain>
    </source>
</reference>
<dbReference type="InterPro" id="IPR050243">
    <property type="entry name" value="PHP_phosphatase"/>
</dbReference>
<name>A0A1G5VP89_9EURY</name>
<dbReference type="AlphaFoldDB" id="A0A1G5VP89"/>
<proteinExistence type="predicted"/>
<dbReference type="RefSeq" id="WP_149731366.1">
    <property type="nucleotide sequence ID" value="NZ_FMXB01000004.1"/>
</dbReference>
<dbReference type="OrthoDB" id="9968at2157"/>
<evidence type="ECO:0000313" key="3">
    <source>
        <dbReference type="Proteomes" id="UP000323439"/>
    </source>
</evidence>
<dbReference type="GO" id="GO:0008270">
    <property type="term" value="F:zinc ion binding"/>
    <property type="evidence" value="ECO:0007669"/>
    <property type="project" value="TreeGrafter"/>
</dbReference>
<accession>A0A1G5VP89</accession>
<keyword evidence="3" id="KW-1185">Reference proteome</keyword>
<evidence type="ECO:0000313" key="2">
    <source>
        <dbReference type="EMBL" id="SDA47027.1"/>
    </source>
</evidence>
<dbReference type="InterPro" id="IPR016195">
    <property type="entry name" value="Pol/histidinol_Pase-like"/>
</dbReference>
<dbReference type="EMBL" id="FMXB01000004">
    <property type="protein sequence ID" value="SDA47027.1"/>
    <property type="molecule type" value="Genomic_DNA"/>
</dbReference>
<gene>
    <name evidence="2" type="ORF">SAMN02910315_00753</name>
</gene>
<dbReference type="InterPro" id="IPR004013">
    <property type="entry name" value="PHP_dom"/>
</dbReference>
<dbReference type="SMART" id="SM00481">
    <property type="entry name" value="POLIIIAc"/>
    <property type="match status" value="1"/>
</dbReference>
<evidence type="ECO:0000259" key="1">
    <source>
        <dbReference type="SMART" id="SM00481"/>
    </source>
</evidence>
<feature type="domain" description="Polymerase/histidinol phosphatase N-terminal" evidence="1">
    <location>
        <begin position="5"/>
        <end position="77"/>
    </location>
</feature>
<organism evidence="2 3">
    <name type="scientific">Methanobrevibacter millerae</name>
    <dbReference type="NCBI Taxonomy" id="230361"/>
    <lineage>
        <taxon>Archaea</taxon>
        <taxon>Methanobacteriati</taxon>
        <taxon>Methanobacteriota</taxon>
        <taxon>Methanomada group</taxon>
        <taxon>Methanobacteria</taxon>
        <taxon>Methanobacteriales</taxon>
        <taxon>Methanobacteriaceae</taxon>
        <taxon>Methanobrevibacter</taxon>
    </lineage>
</organism>
<dbReference type="Gene3D" id="3.20.20.140">
    <property type="entry name" value="Metal-dependent hydrolases"/>
    <property type="match status" value="1"/>
</dbReference>